<dbReference type="Proteomes" id="UP000245626">
    <property type="component" value="Unassembled WGS sequence"/>
</dbReference>
<name>A0ACD0NX35_9BASI</name>
<accession>A0ACD0NX35</accession>
<reference evidence="1 2" key="1">
    <citation type="journal article" date="2018" name="Mol. Biol. Evol.">
        <title>Broad Genomic Sampling Reveals a Smut Pathogenic Ancestry of the Fungal Clade Ustilaginomycotina.</title>
        <authorList>
            <person name="Kijpornyongpan T."/>
            <person name="Mondo S.J."/>
            <person name="Barry K."/>
            <person name="Sandor L."/>
            <person name="Lee J."/>
            <person name="Lipzen A."/>
            <person name="Pangilinan J."/>
            <person name="LaButti K."/>
            <person name="Hainaut M."/>
            <person name="Henrissat B."/>
            <person name="Grigoriev I.V."/>
            <person name="Spatafora J.W."/>
            <person name="Aime M.C."/>
        </authorList>
    </citation>
    <scope>NUCLEOTIDE SEQUENCE [LARGE SCALE GENOMIC DNA]</scope>
    <source>
        <strain evidence="1 2">SA 807</strain>
    </source>
</reference>
<keyword evidence="2" id="KW-1185">Reference proteome</keyword>
<evidence type="ECO:0000313" key="1">
    <source>
        <dbReference type="EMBL" id="PWN50438.1"/>
    </source>
</evidence>
<gene>
    <name evidence="1" type="ORF">IE53DRAFT_368913</name>
</gene>
<dbReference type="EMBL" id="KZ819932">
    <property type="protein sequence ID" value="PWN50438.1"/>
    <property type="molecule type" value="Genomic_DNA"/>
</dbReference>
<organism evidence="1 2">
    <name type="scientific">Violaceomyces palustris</name>
    <dbReference type="NCBI Taxonomy" id="1673888"/>
    <lineage>
        <taxon>Eukaryota</taxon>
        <taxon>Fungi</taxon>
        <taxon>Dikarya</taxon>
        <taxon>Basidiomycota</taxon>
        <taxon>Ustilaginomycotina</taxon>
        <taxon>Ustilaginomycetes</taxon>
        <taxon>Violaceomycetales</taxon>
        <taxon>Violaceomycetaceae</taxon>
        <taxon>Violaceomyces</taxon>
    </lineage>
</organism>
<proteinExistence type="predicted"/>
<evidence type="ECO:0000313" key="2">
    <source>
        <dbReference type="Proteomes" id="UP000245626"/>
    </source>
</evidence>
<sequence length="296" mass="32111">MSSVLNLSKTVLKNPSLASAMKAMHKIAPLALADSSWDNVGLLLESPIQPKSNGIFLAIDLTTPVCEEILSKKGRISVAIVYHPIIFRGLKSMTLSDPQQASILRLASEGVSIYCPHTSLDATVGGINDWLARVVETDVYERLGDDQLEVDSEPILPTQVQGLEPSQKRAGMGRLIRLSQSIEFERLVQRVKRNLDLNFVQVSKASEKPIETVAVCAGSGGSVFKGVKADLLLTGELSHHEILAAKANGTSVILTNHTNTERKFLRDVLKPKLESILGQGTEVLVSVQDKDPLSVM</sequence>
<protein>
    <submittedName>
        <fullName evidence="1">NGG1p interacting factor 3</fullName>
    </submittedName>
</protein>